<dbReference type="AlphaFoldDB" id="A0A5N6UY56"/>
<dbReference type="Proteomes" id="UP000326950">
    <property type="component" value="Unassembled WGS sequence"/>
</dbReference>
<sequence>MTPSESLRTHTITAATPVAARPSAVMLTTMSMFFNYLVKNSMCGVDCAFLLNYFRQEVLVDRPTLPGGNNLKSPAERIVESLGSNELRENFRLLNSFLNKLKGDLSGPNFPFSIK</sequence>
<proteinExistence type="predicted"/>
<protein>
    <submittedName>
        <fullName evidence="1">Uncharacterized protein</fullName>
    </submittedName>
</protein>
<gene>
    <name evidence="1" type="ORF">BDV40DRAFT_262682</name>
</gene>
<keyword evidence="2" id="KW-1185">Reference proteome</keyword>
<reference evidence="1 2" key="1">
    <citation type="submission" date="2019-04" db="EMBL/GenBank/DDBJ databases">
        <title>Friends and foes A comparative genomics study of 23 Aspergillus species from section Flavi.</title>
        <authorList>
            <consortium name="DOE Joint Genome Institute"/>
            <person name="Kjaerbolling I."/>
            <person name="Vesth T."/>
            <person name="Frisvad J.C."/>
            <person name="Nybo J.L."/>
            <person name="Theobald S."/>
            <person name="Kildgaard S."/>
            <person name="Isbrandt T."/>
            <person name="Kuo A."/>
            <person name="Sato A."/>
            <person name="Lyhne E.K."/>
            <person name="Kogle M.E."/>
            <person name="Wiebenga A."/>
            <person name="Kun R.S."/>
            <person name="Lubbers R.J."/>
            <person name="Makela M.R."/>
            <person name="Barry K."/>
            <person name="Chovatia M."/>
            <person name="Clum A."/>
            <person name="Daum C."/>
            <person name="Haridas S."/>
            <person name="He G."/>
            <person name="LaButti K."/>
            <person name="Lipzen A."/>
            <person name="Mondo S."/>
            <person name="Riley R."/>
            <person name="Salamov A."/>
            <person name="Simmons B.A."/>
            <person name="Magnuson J.K."/>
            <person name="Henrissat B."/>
            <person name="Mortensen U.H."/>
            <person name="Larsen T.O."/>
            <person name="Devries R.P."/>
            <person name="Grigoriev I.V."/>
            <person name="Machida M."/>
            <person name="Baker S.E."/>
            <person name="Andersen M.R."/>
        </authorList>
    </citation>
    <scope>NUCLEOTIDE SEQUENCE [LARGE SCALE GENOMIC DNA]</scope>
    <source>
        <strain evidence="1 2">CBS 117626</strain>
    </source>
</reference>
<evidence type="ECO:0000313" key="1">
    <source>
        <dbReference type="EMBL" id="KAE8163616.1"/>
    </source>
</evidence>
<accession>A0A5N6UY56</accession>
<evidence type="ECO:0000313" key="2">
    <source>
        <dbReference type="Proteomes" id="UP000326950"/>
    </source>
</evidence>
<name>A0A5N6UY56_ASPTM</name>
<dbReference type="EMBL" id="ML738616">
    <property type="protein sequence ID" value="KAE8163616.1"/>
    <property type="molecule type" value="Genomic_DNA"/>
</dbReference>
<organism evidence="1 2">
    <name type="scientific">Aspergillus tamarii</name>
    <dbReference type="NCBI Taxonomy" id="41984"/>
    <lineage>
        <taxon>Eukaryota</taxon>
        <taxon>Fungi</taxon>
        <taxon>Dikarya</taxon>
        <taxon>Ascomycota</taxon>
        <taxon>Pezizomycotina</taxon>
        <taxon>Eurotiomycetes</taxon>
        <taxon>Eurotiomycetidae</taxon>
        <taxon>Eurotiales</taxon>
        <taxon>Aspergillaceae</taxon>
        <taxon>Aspergillus</taxon>
        <taxon>Aspergillus subgen. Circumdati</taxon>
    </lineage>
</organism>